<evidence type="ECO:0000256" key="2">
    <source>
        <dbReference type="ARBA" id="ARBA00022963"/>
    </source>
</evidence>
<organism evidence="6 7">
    <name type="scientific">Colletotrichum godetiae</name>
    <dbReference type="NCBI Taxonomy" id="1209918"/>
    <lineage>
        <taxon>Eukaryota</taxon>
        <taxon>Fungi</taxon>
        <taxon>Dikarya</taxon>
        <taxon>Ascomycota</taxon>
        <taxon>Pezizomycotina</taxon>
        <taxon>Sordariomycetes</taxon>
        <taxon>Hypocreomycetidae</taxon>
        <taxon>Glomerellales</taxon>
        <taxon>Glomerellaceae</taxon>
        <taxon>Colletotrichum</taxon>
        <taxon>Colletotrichum acutatum species complex</taxon>
    </lineage>
</organism>
<protein>
    <recommendedName>
        <fullName evidence="5">PNPLA domain-containing protein</fullName>
    </recommendedName>
</protein>
<dbReference type="PANTHER" id="PTHR24185:SF1">
    <property type="entry name" value="CALCIUM-INDEPENDENT PHOSPHOLIPASE A2-GAMMA"/>
    <property type="match status" value="1"/>
</dbReference>
<dbReference type="GO" id="GO:0047499">
    <property type="term" value="F:calcium-independent phospholipase A2 activity"/>
    <property type="evidence" value="ECO:0007669"/>
    <property type="project" value="TreeGrafter"/>
</dbReference>
<dbReference type="GO" id="GO:0016020">
    <property type="term" value="C:membrane"/>
    <property type="evidence" value="ECO:0007669"/>
    <property type="project" value="TreeGrafter"/>
</dbReference>
<dbReference type="InterPro" id="IPR002641">
    <property type="entry name" value="PNPLA_dom"/>
</dbReference>
<accession>A0AAJ0A5W0</accession>
<dbReference type="GO" id="GO:0046486">
    <property type="term" value="P:glycerolipid metabolic process"/>
    <property type="evidence" value="ECO:0007669"/>
    <property type="project" value="UniProtKB-ARBA"/>
</dbReference>
<dbReference type="GO" id="GO:0016042">
    <property type="term" value="P:lipid catabolic process"/>
    <property type="evidence" value="ECO:0007669"/>
    <property type="project" value="UniProtKB-KW"/>
</dbReference>
<evidence type="ECO:0000256" key="4">
    <source>
        <dbReference type="PROSITE-ProRule" id="PRU01161"/>
    </source>
</evidence>
<name>A0AAJ0A5W0_9PEZI</name>
<dbReference type="AlphaFoldDB" id="A0AAJ0A5W0"/>
<dbReference type="EMBL" id="JAHMHR010000133">
    <property type="protein sequence ID" value="KAK1656669.1"/>
    <property type="molecule type" value="Genomic_DNA"/>
</dbReference>
<dbReference type="Pfam" id="PF01734">
    <property type="entry name" value="Patatin"/>
    <property type="match status" value="1"/>
</dbReference>
<keyword evidence="1" id="KW-0378">Hydrolase</keyword>
<evidence type="ECO:0000313" key="6">
    <source>
        <dbReference type="EMBL" id="KAK1656669.1"/>
    </source>
</evidence>
<dbReference type="PANTHER" id="PTHR24185">
    <property type="entry name" value="CALCIUM-INDEPENDENT PHOSPHOLIPASE A2-GAMMA"/>
    <property type="match status" value="1"/>
</dbReference>
<evidence type="ECO:0000256" key="1">
    <source>
        <dbReference type="ARBA" id="ARBA00022801"/>
    </source>
</evidence>
<feature type="domain" description="PNPLA" evidence="5">
    <location>
        <begin position="435"/>
        <end position="639"/>
    </location>
</feature>
<dbReference type="Proteomes" id="UP001224890">
    <property type="component" value="Unassembled WGS sequence"/>
</dbReference>
<proteinExistence type="predicted"/>
<dbReference type="RefSeq" id="XP_060421433.1">
    <property type="nucleotide sequence ID" value="XM_060576628.1"/>
</dbReference>
<reference evidence="6" key="1">
    <citation type="submission" date="2021-06" db="EMBL/GenBank/DDBJ databases">
        <title>Comparative genomics, transcriptomics and evolutionary studies reveal genomic signatures of adaptation to plant cell wall in hemibiotrophic fungi.</title>
        <authorList>
            <consortium name="DOE Joint Genome Institute"/>
            <person name="Baroncelli R."/>
            <person name="Diaz J.F."/>
            <person name="Benocci T."/>
            <person name="Peng M."/>
            <person name="Battaglia E."/>
            <person name="Haridas S."/>
            <person name="Andreopoulos W."/>
            <person name="Labutti K."/>
            <person name="Pangilinan J."/>
            <person name="Floch G.L."/>
            <person name="Makela M.R."/>
            <person name="Henrissat B."/>
            <person name="Grigoriev I.V."/>
            <person name="Crouch J.A."/>
            <person name="De Vries R.P."/>
            <person name="Sukno S.A."/>
            <person name="Thon M.R."/>
        </authorList>
    </citation>
    <scope>NUCLEOTIDE SEQUENCE</scope>
    <source>
        <strain evidence="6">CBS 193.32</strain>
    </source>
</reference>
<feature type="short sequence motif" description="GXSXG" evidence="4">
    <location>
        <begin position="471"/>
        <end position="475"/>
    </location>
</feature>
<feature type="short sequence motif" description="GXGXXG" evidence="4">
    <location>
        <begin position="439"/>
        <end position="444"/>
    </location>
</feature>
<dbReference type="GO" id="GO:0019369">
    <property type="term" value="P:arachidonate metabolic process"/>
    <property type="evidence" value="ECO:0007669"/>
    <property type="project" value="TreeGrafter"/>
</dbReference>
<comment type="caution">
    <text evidence="4">Lacks conserved residue(s) required for the propagation of feature annotation.</text>
</comment>
<gene>
    <name evidence="6" type="ORF">BDP55DRAFT_688319</name>
</gene>
<dbReference type="CDD" id="cd07199">
    <property type="entry name" value="Pat17_PNPLA8_PNPLA9_like"/>
    <property type="match status" value="1"/>
</dbReference>
<evidence type="ECO:0000256" key="3">
    <source>
        <dbReference type="ARBA" id="ARBA00023098"/>
    </source>
</evidence>
<dbReference type="PROSITE" id="PS51635">
    <property type="entry name" value="PNPLA"/>
    <property type="match status" value="1"/>
</dbReference>
<comment type="caution">
    <text evidence="6">The sequence shown here is derived from an EMBL/GenBank/DDBJ whole genome shotgun (WGS) entry which is preliminary data.</text>
</comment>
<keyword evidence="7" id="KW-1185">Reference proteome</keyword>
<sequence>MPHPWIQIVEGNPPSAAISLPPSIQRSQRPSVVSVVDDEPMREKGQGVEVIRARKHIVINKVNFQCNAFSQAHPARIPGHVKYPMRCSRAGGVICRWSMLMSDAVLFVAKDVPSARRLLRAWDLECRGLPPIHRPVGSVVVRGENIDLESMASMFVGDELNCGFDDVKVSQGVYKPGKIPVDVLSRIRDVRSKRREENTLWDWYTLFRVSRGCLQQLASAPEAAPGMNLDVSYVAAFDQSRLPQPLMQMRPWLEEAWREWIQQAMSLDDLRQMRLPILANALSQDMVAYYDGFCGQTVFGEMYHDALTKALSYQRLMPMADAKALVTSVVKTTVSQLRHADPEERRKSRTHFLHRHSASVAGSRSSRLCLVCFVQPPEVFLPCECALCETCYRGYGNSTMSGTVITFDRCVLCATAFVSGCAVRLRPPTAGCRVLALDGGGVKGIVQLRILQMLQKVTGLPVQIFFDLAIGTSVGGINALSIGVLESSLDTCEQNFIQLARRIFPKASTKIGRWCQKLSRCIRFVCKDSIYSPSGPILGSITGEARLRGPRKSLYNRKPYEQMKVAVTSIDSKTSMSKLFTTYAGHENRQAESGRPRPLLVREAAEITSAAPVYFPAKRLGSSTSSYYDGLEIPLLHARSEALRLCPRKTVPDYILSAGNGVMKAAPNGMSNSLSRFAHFSLESLWGHRQYQRLGGSAGEAFNEFRIDPTLDMEAVALDDADAISKLIRQLDREFLVNRDLHQRVQQVSLVMIASLFYFSFDTTTRTTRRGEVLCRGFVACRYGDDPSVTRVLATRFKGLSLVVAGNKYKIAADERTVVSFTLPSLSVPFDIRLKYNDTSSSISGFPQTADALLDLQAHSDGSVCIDESVRKRKLSRTGDISAGRSEKKRRMDM</sequence>
<dbReference type="SUPFAM" id="SSF52151">
    <property type="entry name" value="FabD/lysophospholipase-like"/>
    <property type="match status" value="1"/>
</dbReference>
<evidence type="ECO:0000313" key="7">
    <source>
        <dbReference type="Proteomes" id="UP001224890"/>
    </source>
</evidence>
<dbReference type="Gene3D" id="3.40.1090.10">
    <property type="entry name" value="Cytosolic phospholipase A2 catalytic domain"/>
    <property type="match status" value="1"/>
</dbReference>
<evidence type="ECO:0000259" key="5">
    <source>
        <dbReference type="PROSITE" id="PS51635"/>
    </source>
</evidence>
<dbReference type="InterPro" id="IPR016035">
    <property type="entry name" value="Acyl_Trfase/lysoPLipase"/>
</dbReference>
<keyword evidence="3" id="KW-0443">Lipid metabolism</keyword>
<dbReference type="GeneID" id="85461154"/>
<keyword evidence="2" id="KW-0442">Lipid degradation</keyword>